<proteinExistence type="predicted"/>
<sequence length="212" mass="23838">MEAALSNEHDVESKKPQGLNEVKRLKKKLNHKVVGVIHEARKKTIRLTTGLKGRVNRLLIKRVIRDGTGRKNKNRIKASGRIQMDEWLSCFFMPSERKASPAVGYIGYRGNPHIGYKKISRAEIVKMILYTKTEDDEKADKAGKSKSSSEVVGKEASTEIGKEKRFLTYGKKVDVVCFNVDSTVCTDKGIDELAEFCRVGKAVAKWTVKRAL</sequence>
<evidence type="ECO:0000313" key="1">
    <source>
        <dbReference type="EMBL" id="GEZ46606.1"/>
    </source>
</evidence>
<feature type="non-terminal residue" evidence="1">
    <location>
        <position position="212"/>
    </location>
</feature>
<name>A0A699IEU2_TANCI</name>
<accession>A0A699IEU2</accession>
<dbReference type="EMBL" id="BKCJ010282277">
    <property type="protein sequence ID" value="GEZ46606.1"/>
    <property type="molecule type" value="Genomic_DNA"/>
</dbReference>
<protein>
    <submittedName>
        <fullName evidence="1">Phosphoserine phosphatase, chloroplastic</fullName>
    </submittedName>
</protein>
<dbReference type="AlphaFoldDB" id="A0A699IEU2"/>
<comment type="caution">
    <text evidence="1">The sequence shown here is derived from an EMBL/GenBank/DDBJ whole genome shotgun (WGS) entry which is preliminary data.</text>
</comment>
<reference evidence="1" key="1">
    <citation type="journal article" date="2019" name="Sci. Rep.">
        <title>Draft genome of Tanacetum cinerariifolium, the natural source of mosquito coil.</title>
        <authorList>
            <person name="Yamashiro T."/>
            <person name="Shiraishi A."/>
            <person name="Satake H."/>
            <person name="Nakayama K."/>
        </authorList>
    </citation>
    <scope>NUCLEOTIDE SEQUENCE</scope>
</reference>
<gene>
    <name evidence="1" type="ORF">Tci_518579</name>
</gene>
<dbReference type="Gene3D" id="1.10.150.210">
    <property type="entry name" value="Phosphoserine phosphatase, domain 2"/>
    <property type="match status" value="1"/>
</dbReference>
<organism evidence="1">
    <name type="scientific">Tanacetum cinerariifolium</name>
    <name type="common">Dalmatian daisy</name>
    <name type="synonym">Chrysanthemum cinerariifolium</name>
    <dbReference type="NCBI Taxonomy" id="118510"/>
    <lineage>
        <taxon>Eukaryota</taxon>
        <taxon>Viridiplantae</taxon>
        <taxon>Streptophyta</taxon>
        <taxon>Embryophyta</taxon>
        <taxon>Tracheophyta</taxon>
        <taxon>Spermatophyta</taxon>
        <taxon>Magnoliopsida</taxon>
        <taxon>eudicotyledons</taxon>
        <taxon>Gunneridae</taxon>
        <taxon>Pentapetalae</taxon>
        <taxon>asterids</taxon>
        <taxon>campanulids</taxon>
        <taxon>Asterales</taxon>
        <taxon>Asteraceae</taxon>
        <taxon>Asteroideae</taxon>
        <taxon>Anthemideae</taxon>
        <taxon>Anthemidinae</taxon>
        <taxon>Tanacetum</taxon>
    </lineage>
</organism>